<feature type="transmembrane region" description="Helical" evidence="1">
    <location>
        <begin position="77"/>
        <end position="96"/>
    </location>
</feature>
<gene>
    <name evidence="2" type="ORF">EUGRSUZ_G01165</name>
</gene>
<dbReference type="InParanoid" id="A0A059BCY5"/>
<dbReference type="AlphaFoldDB" id="A0A059BCY5"/>
<dbReference type="SUPFAM" id="SSF55797">
    <property type="entry name" value="PR-1-like"/>
    <property type="match status" value="1"/>
</dbReference>
<dbReference type="EMBL" id="KK198759">
    <property type="protein sequence ID" value="KCW63530.1"/>
    <property type="molecule type" value="Genomic_DNA"/>
</dbReference>
<evidence type="ECO:0000256" key="1">
    <source>
        <dbReference type="SAM" id="Phobius"/>
    </source>
</evidence>
<sequence>MTWSYANQQVRDCSPLHSNGPYSKNLARGTGTFMGTYAVKLWVVEKQYYNYNTKTGASTCDYLYYTQMVGPNRSKSVVLGLSVTIVGSMLCATTTLQASMKTSILRKAYKVVSYRSKKKKKVVSLLADCDPLLY</sequence>
<dbReference type="InterPro" id="IPR035940">
    <property type="entry name" value="CAP_sf"/>
</dbReference>
<dbReference type="GO" id="GO:0005615">
    <property type="term" value="C:extracellular space"/>
    <property type="evidence" value="ECO:0000318"/>
    <property type="project" value="GO_Central"/>
</dbReference>
<evidence type="ECO:0000313" key="2">
    <source>
        <dbReference type="EMBL" id="KCW63530.1"/>
    </source>
</evidence>
<dbReference type="Gene3D" id="3.40.33.10">
    <property type="entry name" value="CAP"/>
    <property type="match status" value="1"/>
</dbReference>
<dbReference type="STRING" id="71139.A0A059BCY5"/>
<name>A0A059BCY5_EUCGR</name>
<keyword evidence="1" id="KW-0472">Membrane</keyword>
<reference evidence="2" key="1">
    <citation type="submission" date="2013-07" db="EMBL/GenBank/DDBJ databases">
        <title>The genome of Eucalyptus grandis.</title>
        <authorList>
            <person name="Schmutz J."/>
            <person name="Hayes R."/>
            <person name="Myburg A."/>
            <person name="Tuskan G."/>
            <person name="Grattapaglia D."/>
            <person name="Rokhsar D.S."/>
        </authorList>
    </citation>
    <scope>NUCLEOTIDE SEQUENCE</scope>
    <source>
        <tissue evidence="2">Leaf extractions</tissue>
    </source>
</reference>
<keyword evidence="1" id="KW-0812">Transmembrane</keyword>
<protein>
    <submittedName>
        <fullName evidence="2">Uncharacterized protein</fullName>
    </submittedName>
</protein>
<keyword evidence="1" id="KW-1133">Transmembrane helix</keyword>
<accession>A0A059BCY5</accession>
<proteinExistence type="predicted"/>
<organism evidence="2">
    <name type="scientific">Eucalyptus grandis</name>
    <name type="common">Flooded gum</name>
    <dbReference type="NCBI Taxonomy" id="71139"/>
    <lineage>
        <taxon>Eukaryota</taxon>
        <taxon>Viridiplantae</taxon>
        <taxon>Streptophyta</taxon>
        <taxon>Embryophyta</taxon>
        <taxon>Tracheophyta</taxon>
        <taxon>Spermatophyta</taxon>
        <taxon>Magnoliopsida</taxon>
        <taxon>eudicotyledons</taxon>
        <taxon>Gunneridae</taxon>
        <taxon>Pentapetalae</taxon>
        <taxon>rosids</taxon>
        <taxon>malvids</taxon>
        <taxon>Myrtales</taxon>
        <taxon>Myrtaceae</taxon>
        <taxon>Myrtoideae</taxon>
        <taxon>Eucalypteae</taxon>
        <taxon>Eucalyptus</taxon>
    </lineage>
</organism>
<dbReference type="Gramene" id="KCW63530">
    <property type="protein sequence ID" value="KCW63530"/>
    <property type="gene ID" value="EUGRSUZ_G01165"/>
</dbReference>